<name>A0ABS0HDC6_9SPHN</name>
<dbReference type="EMBL" id="JADQDC010000002">
    <property type="protein sequence ID" value="MBF9150222.1"/>
    <property type="molecule type" value="Genomic_DNA"/>
</dbReference>
<dbReference type="Pfam" id="PF01817">
    <property type="entry name" value="CM_2"/>
    <property type="match status" value="1"/>
</dbReference>
<proteinExistence type="predicted"/>
<evidence type="ECO:0000313" key="3">
    <source>
        <dbReference type="EMBL" id="MBF9150222.1"/>
    </source>
</evidence>
<gene>
    <name evidence="3" type="ORF">I2488_04340</name>
</gene>
<dbReference type="SMART" id="SM00830">
    <property type="entry name" value="CM_2"/>
    <property type="match status" value="1"/>
</dbReference>
<evidence type="ECO:0000313" key="4">
    <source>
        <dbReference type="Proteomes" id="UP000600799"/>
    </source>
</evidence>
<comment type="caution">
    <text evidence="3">The sequence shown here is derived from an EMBL/GenBank/DDBJ whole genome shotgun (WGS) entry which is preliminary data.</text>
</comment>
<dbReference type="EC" id="5.4.99.5" evidence="1"/>
<organism evidence="3 4">
    <name type="scientific">Novosphingobium jiangmenense</name>
    <dbReference type="NCBI Taxonomy" id="2791981"/>
    <lineage>
        <taxon>Bacteria</taxon>
        <taxon>Pseudomonadati</taxon>
        <taxon>Pseudomonadota</taxon>
        <taxon>Alphaproteobacteria</taxon>
        <taxon>Sphingomonadales</taxon>
        <taxon>Sphingomonadaceae</taxon>
        <taxon>Novosphingobium</taxon>
    </lineage>
</organism>
<feature type="domain" description="Chorismate mutase" evidence="2">
    <location>
        <begin position="5"/>
        <end position="79"/>
    </location>
</feature>
<keyword evidence="4" id="KW-1185">Reference proteome</keyword>
<dbReference type="InterPro" id="IPR036979">
    <property type="entry name" value="CM_dom_sf"/>
</dbReference>
<accession>A0ABS0HDC6</accession>
<reference evidence="3 4" key="1">
    <citation type="submission" date="2020-11" db="EMBL/GenBank/DDBJ databases">
        <title>The genome sequence of Novosphingobium sp. 1Y9A.</title>
        <authorList>
            <person name="Liu Y."/>
        </authorList>
    </citation>
    <scope>NUCLEOTIDE SEQUENCE [LARGE SCALE GENOMIC DNA]</scope>
    <source>
        <strain evidence="3 4">1Y9A</strain>
    </source>
</reference>
<dbReference type="Proteomes" id="UP000600799">
    <property type="component" value="Unassembled WGS sequence"/>
</dbReference>
<dbReference type="SUPFAM" id="SSF48600">
    <property type="entry name" value="Chorismate mutase II"/>
    <property type="match status" value="1"/>
</dbReference>
<dbReference type="RefSeq" id="WP_196274580.1">
    <property type="nucleotide sequence ID" value="NZ_JADQDC010000002.1"/>
</dbReference>
<dbReference type="InterPro" id="IPR002701">
    <property type="entry name" value="CM_II_prokaryot"/>
</dbReference>
<evidence type="ECO:0000259" key="2">
    <source>
        <dbReference type="SMART" id="SM00830"/>
    </source>
</evidence>
<dbReference type="InterPro" id="IPR036263">
    <property type="entry name" value="Chorismate_II_sf"/>
</dbReference>
<protein>
    <recommendedName>
        <fullName evidence="1">chorismate mutase</fullName>
        <ecNumber evidence="1">5.4.99.5</ecNumber>
    </recommendedName>
</protein>
<evidence type="ECO:0000256" key="1">
    <source>
        <dbReference type="ARBA" id="ARBA00012404"/>
    </source>
</evidence>
<dbReference type="Gene3D" id="1.20.59.10">
    <property type="entry name" value="Chorismate mutase"/>
    <property type="match status" value="1"/>
</dbReference>
<sequence length="86" mass="9409">MESVSDGVESIDLQILSLLSQRFGLAAEAGGATAASDDQRKMQLSLIRRRAFELGIPVALVTDFWDRLMDASEAIQAQRSNRAIND</sequence>